<dbReference type="NCBIfam" id="TIGR00553">
    <property type="entry name" value="pabB"/>
    <property type="match status" value="1"/>
</dbReference>
<dbReference type="SUPFAM" id="SSF56322">
    <property type="entry name" value="ADC synthase"/>
    <property type="match status" value="1"/>
</dbReference>
<evidence type="ECO:0000256" key="2">
    <source>
        <dbReference type="ARBA" id="ARBA00022679"/>
    </source>
</evidence>
<dbReference type="AlphaFoldDB" id="A0A3B1B8N2"/>
<evidence type="ECO:0000259" key="3">
    <source>
        <dbReference type="Pfam" id="PF00425"/>
    </source>
</evidence>
<accession>A0A3B1B8N2</accession>
<dbReference type="InterPro" id="IPR015890">
    <property type="entry name" value="Chorismate_C"/>
</dbReference>
<evidence type="ECO:0000256" key="1">
    <source>
        <dbReference type="ARBA" id="ARBA00013139"/>
    </source>
</evidence>
<dbReference type="Gene3D" id="3.60.120.10">
    <property type="entry name" value="Anthranilate synthase"/>
    <property type="match status" value="1"/>
</dbReference>
<keyword evidence="5" id="KW-0032">Aminotransferase</keyword>
<reference evidence="5" key="1">
    <citation type="submission" date="2018-06" db="EMBL/GenBank/DDBJ databases">
        <authorList>
            <person name="Zhirakovskaya E."/>
        </authorList>
    </citation>
    <scope>NUCLEOTIDE SEQUENCE</scope>
</reference>
<dbReference type="GO" id="GO:0046820">
    <property type="term" value="F:4-amino-4-deoxychorismate synthase activity"/>
    <property type="evidence" value="ECO:0007669"/>
    <property type="project" value="UniProtKB-EC"/>
</dbReference>
<dbReference type="PRINTS" id="PR00095">
    <property type="entry name" value="ANTSNTHASEI"/>
</dbReference>
<dbReference type="InterPro" id="IPR005801">
    <property type="entry name" value="ADC_synthase"/>
</dbReference>
<organism evidence="5">
    <name type="scientific">hydrothermal vent metagenome</name>
    <dbReference type="NCBI Taxonomy" id="652676"/>
    <lineage>
        <taxon>unclassified sequences</taxon>
        <taxon>metagenomes</taxon>
        <taxon>ecological metagenomes</taxon>
    </lineage>
</organism>
<dbReference type="EC" id="2.6.1.85" evidence="1"/>
<dbReference type="GO" id="GO:0009396">
    <property type="term" value="P:folic acid-containing compound biosynthetic process"/>
    <property type="evidence" value="ECO:0007669"/>
    <property type="project" value="InterPro"/>
</dbReference>
<evidence type="ECO:0000313" key="5">
    <source>
        <dbReference type="EMBL" id="VAX10631.1"/>
    </source>
</evidence>
<keyword evidence="2 5" id="KW-0808">Transferase</keyword>
<sequence length="459" mass="50722">MAELLRQAVPYHQNSAQLFAVLRDLPWAVFLDSGRPNSSQGRYDLLAADPMQTLVTHGSETVISDRLGSYSSNDDPFDLLRQAMQSASAGFPDLPFTGGAIGCFSYDLGRRLERLPVVAYDAEALPEMTIGIYDWALVVDHELQQSWLVGQGVDPVTTERWNELITIFSAPSSPVVRPAFQVLDDVQSNMTKQQYAEGFNRIKRYIRDGDCYQVNYAQRFSVQIEGDPWLAYLELRESNPAPYAAYISTPFAQVLSCSPECFLQVRGEDVETRPIKGTSPRAAAPPEDQTLAANLQHSSKNRAENLMIVDLLRNDLGKTCATGSINVTQMFKVESFATVHHLVSTVSGKLSQSEDAISLLRGCFPGGSITGVPKLRAMEIIEELEPNRRGVYCGAIGYLGFDGDMGTNIAIRTMVCSDGVMRFWAGGGIVADSVMEDEYQETFHKAAAMLQMLSQRKDR</sequence>
<dbReference type="Pfam" id="PF00425">
    <property type="entry name" value="Chorismate_bind"/>
    <property type="match status" value="1"/>
</dbReference>
<feature type="domain" description="Anthranilate synthase component I N-terminal" evidence="4">
    <location>
        <begin position="17"/>
        <end position="146"/>
    </location>
</feature>
<gene>
    <name evidence="5" type="ORF">MNBD_GAMMA26-2378</name>
</gene>
<dbReference type="EMBL" id="UOFX01000076">
    <property type="protein sequence ID" value="VAX10631.1"/>
    <property type="molecule type" value="Genomic_DNA"/>
</dbReference>
<protein>
    <recommendedName>
        <fullName evidence="1">aminodeoxychorismate synthase</fullName>
        <ecNumber evidence="1">2.6.1.85</ecNumber>
    </recommendedName>
</protein>
<dbReference type="Pfam" id="PF04715">
    <property type="entry name" value="Anth_synt_I_N"/>
    <property type="match status" value="1"/>
</dbReference>
<dbReference type="InterPro" id="IPR019999">
    <property type="entry name" value="Anth_synth_I-like"/>
</dbReference>
<dbReference type="InterPro" id="IPR006805">
    <property type="entry name" value="Anth_synth_I_N"/>
</dbReference>
<proteinExistence type="predicted"/>
<evidence type="ECO:0000259" key="4">
    <source>
        <dbReference type="Pfam" id="PF04715"/>
    </source>
</evidence>
<dbReference type="PANTHER" id="PTHR11236:SF50">
    <property type="entry name" value="AMINODEOXYCHORISMATE SYNTHASE COMPONENT 1"/>
    <property type="match status" value="1"/>
</dbReference>
<dbReference type="GO" id="GO:0000162">
    <property type="term" value="P:L-tryptophan biosynthetic process"/>
    <property type="evidence" value="ECO:0007669"/>
    <property type="project" value="TreeGrafter"/>
</dbReference>
<dbReference type="InterPro" id="IPR005802">
    <property type="entry name" value="ADC_synth_comp_1"/>
</dbReference>
<dbReference type="PANTHER" id="PTHR11236">
    <property type="entry name" value="AMINOBENZOATE/ANTHRANILATE SYNTHASE"/>
    <property type="match status" value="1"/>
</dbReference>
<feature type="domain" description="Chorismate-utilising enzyme C-terminal" evidence="3">
    <location>
        <begin position="192"/>
        <end position="445"/>
    </location>
</feature>
<name>A0A3B1B8N2_9ZZZZ</name>